<dbReference type="PANTHER" id="PTHR35008:SF4">
    <property type="entry name" value="BLL4482 PROTEIN"/>
    <property type="match status" value="1"/>
</dbReference>
<name>A0A918N7S2_9GAMM</name>
<keyword evidence="3 4" id="KW-0408">Iron</keyword>
<reference evidence="7" key="1">
    <citation type="journal article" date="2014" name="Int. J. Syst. Evol. Microbiol.">
        <title>Complete genome sequence of Corynebacterium casei LMG S-19264T (=DSM 44701T), isolated from a smear-ripened cheese.</title>
        <authorList>
            <consortium name="US DOE Joint Genome Institute (JGI-PGF)"/>
            <person name="Walter F."/>
            <person name="Albersmeier A."/>
            <person name="Kalinowski J."/>
            <person name="Ruckert C."/>
        </authorList>
    </citation>
    <scope>NUCLEOTIDE SEQUENCE</scope>
    <source>
        <strain evidence="7">KCTC 22169</strain>
    </source>
</reference>
<accession>A0A918N7S2</accession>
<evidence type="ECO:0000256" key="2">
    <source>
        <dbReference type="ARBA" id="ARBA00022723"/>
    </source>
</evidence>
<evidence type="ECO:0000313" key="8">
    <source>
        <dbReference type="Proteomes" id="UP000626148"/>
    </source>
</evidence>
<feature type="domain" description="Cytochrome c" evidence="6">
    <location>
        <begin position="48"/>
        <end position="141"/>
    </location>
</feature>
<sequence>MIAVLVAILGLAACSGSNESADDTSNEIDVTQLSLEPEPGTDRWYTEEQVSRGKEVFAANCAGCHGQNAESTPDWKSLDANGNYPPPPLNGTAHAWHHPLSVLKMVIEEGGEPMGGVMPGWDDTLSDQQIVDVIASFQSYWPDKTYQLWLEREQSNRGQ</sequence>
<feature type="signal peptide" evidence="5">
    <location>
        <begin position="1"/>
        <end position="20"/>
    </location>
</feature>
<keyword evidence="5" id="KW-0732">Signal</keyword>
<dbReference type="Pfam" id="PF13442">
    <property type="entry name" value="Cytochrome_CBB3"/>
    <property type="match status" value="1"/>
</dbReference>
<dbReference type="InterPro" id="IPR036909">
    <property type="entry name" value="Cyt_c-like_dom_sf"/>
</dbReference>
<evidence type="ECO:0000256" key="3">
    <source>
        <dbReference type="ARBA" id="ARBA00023004"/>
    </source>
</evidence>
<keyword evidence="8" id="KW-1185">Reference proteome</keyword>
<dbReference type="Proteomes" id="UP000626148">
    <property type="component" value="Unassembled WGS sequence"/>
</dbReference>
<keyword evidence="2 4" id="KW-0479">Metal-binding</keyword>
<comment type="caution">
    <text evidence="7">The sequence shown here is derived from an EMBL/GenBank/DDBJ whole genome shotgun (WGS) entry which is preliminary data.</text>
</comment>
<reference evidence="7" key="2">
    <citation type="submission" date="2020-09" db="EMBL/GenBank/DDBJ databases">
        <authorList>
            <person name="Sun Q."/>
            <person name="Kim S."/>
        </authorList>
    </citation>
    <scope>NUCLEOTIDE SEQUENCE</scope>
    <source>
        <strain evidence="7">KCTC 22169</strain>
    </source>
</reference>
<dbReference type="EMBL" id="BMXR01000003">
    <property type="protein sequence ID" value="GGX48493.1"/>
    <property type="molecule type" value="Genomic_DNA"/>
</dbReference>
<protein>
    <recommendedName>
        <fullName evidence="6">Cytochrome c domain-containing protein</fullName>
    </recommendedName>
</protein>
<evidence type="ECO:0000259" key="6">
    <source>
        <dbReference type="PROSITE" id="PS51007"/>
    </source>
</evidence>
<dbReference type="InterPro" id="IPR009056">
    <property type="entry name" value="Cyt_c-like_dom"/>
</dbReference>
<dbReference type="Gene3D" id="1.10.760.10">
    <property type="entry name" value="Cytochrome c-like domain"/>
    <property type="match status" value="1"/>
</dbReference>
<organism evidence="7 8">
    <name type="scientific">Saccharospirillum salsuginis</name>
    <dbReference type="NCBI Taxonomy" id="418750"/>
    <lineage>
        <taxon>Bacteria</taxon>
        <taxon>Pseudomonadati</taxon>
        <taxon>Pseudomonadota</taxon>
        <taxon>Gammaproteobacteria</taxon>
        <taxon>Oceanospirillales</taxon>
        <taxon>Saccharospirillaceae</taxon>
        <taxon>Saccharospirillum</taxon>
    </lineage>
</organism>
<dbReference type="GO" id="GO:0046872">
    <property type="term" value="F:metal ion binding"/>
    <property type="evidence" value="ECO:0007669"/>
    <property type="project" value="UniProtKB-KW"/>
</dbReference>
<evidence type="ECO:0000256" key="4">
    <source>
        <dbReference type="PROSITE-ProRule" id="PRU00433"/>
    </source>
</evidence>
<dbReference type="GO" id="GO:0020037">
    <property type="term" value="F:heme binding"/>
    <property type="evidence" value="ECO:0007669"/>
    <property type="project" value="InterPro"/>
</dbReference>
<dbReference type="SUPFAM" id="SSF46626">
    <property type="entry name" value="Cytochrome c"/>
    <property type="match status" value="1"/>
</dbReference>
<dbReference type="InterPro" id="IPR051459">
    <property type="entry name" value="Cytochrome_c-type_DH"/>
</dbReference>
<gene>
    <name evidence="7" type="ORF">GCM10007392_14390</name>
</gene>
<feature type="chain" id="PRO_5037771760" description="Cytochrome c domain-containing protein" evidence="5">
    <location>
        <begin position="21"/>
        <end position="159"/>
    </location>
</feature>
<evidence type="ECO:0000256" key="1">
    <source>
        <dbReference type="ARBA" id="ARBA00022617"/>
    </source>
</evidence>
<evidence type="ECO:0000256" key="5">
    <source>
        <dbReference type="SAM" id="SignalP"/>
    </source>
</evidence>
<dbReference type="GO" id="GO:0009055">
    <property type="term" value="F:electron transfer activity"/>
    <property type="evidence" value="ECO:0007669"/>
    <property type="project" value="InterPro"/>
</dbReference>
<dbReference type="AlphaFoldDB" id="A0A918N7S2"/>
<dbReference type="PROSITE" id="PS51007">
    <property type="entry name" value="CYTC"/>
    <property type="match status" value="1"/>
</dbReference>
<dbReference type="PANTHER" id="PTHR35008">
    <property type="entry name" value="BLL4482 PROTEIN-RELATED"/>
    <property type="match status" value="1"/>
</dbReference>
<proteinExistence type="predicted"/>
<keyword evidence="1 4" id="KW-0349">Heme</keyword>
<evidence type="ECO:0000313" key="7">
    <source>
        <dbReference type="EMBL" id="GGX48493.1"/>
    </source>
</evidence>